<dbReference type="InterPro" id="IPR013083">
    <property type="entry name" value="Znf_RING/FYVE/PHD"/>
</dbReference>
<feature type="compositionally biased region" description="Low complexity" evidence="16">
    <location>
        <begin position="9"/>
        <end position="20"/>
    </location>
</feature>
<dbReference type="GO" id="GO:0004825">
    <property type="term" value="F:methionine-tRNA ligase activity"/>
    <property type="evidence" value="ECO:0007669"/>
    <property type="project" value="UniProtKB-EC"/>
</dbReference>
<dbReference type="Pfam" id="PF19303">
    <property type="entry name" value="Anticodon_3"/>
    <property type="match status" value="1"/>
</dbReference>
<dbReference type="InterPro" id="IPR014001">
    <property type="entry name" value="Helicase_ATP-bd"/>
</dbReference>
<dbReference type="InterPro" id="IPR009080">
    <property type="entry name" value="tRNAsynth_Ia_anticodon-bd"/>
</dbReference>
<feature type="compositionally biased region" description="Acidic residues" evidence="16">
    <location>
        <begin position="248"/>
        <end position="267"/>
    </location>
</feature>
<dbReference type="InterPro" id="IPR002464">
    <property type="entry name" value="DNA/RNA_helicase_DEAH_CS"/>
</dbReference>
<sequence>MAPRTRRSAGAAEAKAAAKAPQELAGEEKREESTVKVPVDPPKRGRGRPRKSQPIIPVVVGSDSASSAPTPLASASDGEYSTPATSNAVTPAPPTTKNVSDMPSHVPKSSTLPRRGRLTLEFPDEDTDEDSHDATSKKATKATRTSAISRPTRQKRSTVSYVEDSDEYDVLYGEDQSASATLARQLQREEDQKASRTSLSIPLKRNARMSSFASDSDDEAVLLSSKRQKTAISRAAPKPNTMVTVVDSEAEMTGEALDEDLDEMSDDESYKDHSEAYLSDPQHGIDVDEDEEQVQEPPSRQPRGRIQARNNSERPTPFYRSSDYAHLNKRARKERQKLEKNHPVLQTMWSDLENMPDLNAGTATQPTTISLLLKPFQLQGLAWMKAMEQTPWRGGLLGDEMGLGKTIQAVSLIMSDYPANAPTLVLLPPVALGQWQDEIAAYTDNRLKTIVFHGTNAKAKNMSAKDLKKFDVIIMSYNSLESLYRRQEKGIVRKEGLYKEKSPIHQIKFHRVILDEAHCIKTRTTMTARACFALNVSYRWCLTGTPLQNRIGEFFSLIRFLEIAPYASYFCKECNCSALEWSMGEDSKCTHCNHNSMQHVSVFNQELLNPIQRFGNRGPGQEAFRKLRLLTNRVMLRRLKKDHTNVMELPVKEIYVDRQFFGEEENDFAGSIMSNTERQFNTYVAQGVLLNNYANIFGLIMQMRQVADHPDLILKKSEEGGQNILVCCICDEPAEEAIRSKCKHDFCRQCATSYLASQDEPDCPRCHIPLSIDLEQPSIEQDELLLKKSSIINRIKMENWTSSSKIELLVHELHRLRSDNASHKSIIFSQFTTMLQLIEWRLRRAGITTVMLDGSMTPAQRQASIKHFMEKPEVECFLVSLKAGGVALNLTEASQVFIVDPWWNPAAEWQSADRCHRIGQTRPCTITRLCIEDSVESRMVLLQEKKTHMIHSTINSDDAAMESLTAADLSFLFRGIDRVAPMHYYLRSLPVACQWHTERQKYTNSRKYIEIYLGKKLRLFHGEEENNNGKLAPQQQDKPYYVTTPIFYVNASPHVGHLYSMLIADVFKRWEVLRGRTAYLSTGTDEHGMKVQRAAELQDLHPKALCDANAETFKDLAKKANIANDYFIRTTDPEHRDAVEFFWARLRDKGYIYENKHEGWYCVSDETFYPENMVEKRVSPVTGKSFIASIETGNAVEWTEEKNYHFRLTAFREKLLQFYKENPDWVVPAGRFAEVINWVENNLEDLSVSRPASRLDWGIPVPDDPSQTIYVWLDALVNYITTAGYPYWQPGSEHTGGWPADVHVVGKDIVRFHCIYWPAFLMAMDLPLPKQVLSHGHWLMSKQKMSKSIGNVVNPFFALDRWGVDTMRYFLIYSGHISGDADYNNTFIVEKYKKGLQGGLGNLLNRVTRPKNWSVRQAVENMIKTRGSAVSPQVEFHQEVLKQIVEKADGHMKALNPSWALQDIMDVVFDTNKFFSEQAPWDKSKEGDMVSVEVTVFFTAEALRIVGILLQPFIPQKASELLDRLGVDPARRTLADAVLYADDSYGTPLVPLGTGAQGSLFPTLPVED</sequence>
<feature type="domain" description="Helicase C-terminal" evidence="19">
    <location>
        <begin position="808"/>
        <end position="962"/>
    </location>
</feature>
<dbReference type="SUPFAM" id="SSF52374">
    <property type="entry name" value="Nucleotidylyl transferase"/>
    <property type="match status" value="1"/>
</dbReference>
<keyword evidence="21" id="KW-1185">Reference proteome</keyword>
<evidence type="ECO:0000256" key="4">
    <source>
        <dbReference type="ARBA" id="ARBA00022598"/>
    </source>
</evidence>
<gene>
    <name evidence="20" type="ORF">NPX13_g6001</name>
</gene>
<evidence type="ECO:0000259" key="18">
    <source>
        <dbReference type="PROSITE" id="PS51192"/>
    </source>
</evidence>
<dbReference type="CDD" id="cd00814">
    <property type="entry name" value="MetRS_core"/>
    <property type="match status" value="1"/>
</dbReference>
<evidence type="ECO:0000259" key="19">
    <source>
        <dbReference type="PROSITE" id="PS51194"/>
    </source>
</evidence>
<evidence type="ECO:0000256" key="9">
    <source>
        <dbReference type="ARBA" id="ARBA00022833"/>
    </source>
</evidence>
<dbReference type="GO" id="GO:0005634">
    <property type="term" value="C:nucleus"/>
    <property type="evidence" value="ECO:0007669"/>
    <property type="project" value="UniProtKB-SubCell"/>
</dbReference>
<dbReference type="GO" id="GO:0005524">
    <property type="term" value="F:ATP binding"/>
    <property type="evidence" value="ECO:0007669"/>
    <property type="project" value="UniProtKB-KW"/>
</dbReference>
<evidence type="ECO:0000256" key="15">
    <source>
        <dbReference type="PROSITE-ProRule" id="PRU00175"/>
    </source>
</evidence>
<feature type="compositionally biased region" description="Polar residues" evidence="16">
    <location>
        <begin position="82"/>
        <end position="112"/>
    </location>
</feature>
<evidence type="ECO:0000256" key="8">
    <source>
        <dbReference type="ARBA" id="ARBA00022801"/>
    </source>
</evidence>
<dbReference type="SUPFAM" id="SSF47323">
    <property type="entry name" value="Anticodon-binding domain of a subclass of class I aminoacyl-tRNA synthetases"/>
    <property type="match status" value="1"/>
</dbReference>
<dbReference type="GO" id="GO:0016787">
    <property type="term" value="F:hydrolase activity"/>
    <property type="evidence" value="ECO:0007669"/>
    <property type="project" value="UniProtKB-KW"/>
</dbReference>
<evidence type="ECO:0000256" key="1">
    <source>
        <dbReference type="ARBA" id="ARBA00004123"/>
    </source>
</evidence>
<dbReference type="SMART" id="SM00184">
    <property type="entry name" value="RING"/>
    <property type="match status" value="1"/>
</dbReference>
<dbReference type="VEuPathDB" id="FungiDB:F4678DRAFT_413279"/>
<reference evidence="20" key="1">
    <citation type="submission" date="2022-07" db="EMBL/GenBank/DDBJ databases">
        <title>Genome Sequence of Xylaria arbuscula.</title>
        <authorList>
            <person name="Buettner E."/>
        </authorList>
    </citation>
    <scope>NUCLEOTIDE SEQUENCE</scope>
    <source>
        <strain evidence="20">VT107</strain>
    </source>
</reference>
<evidence type="ECO:0000256" key="14">
    <source>
        <dbReference type="ARBA" id="ARBA00068817"/>
    </source>
</evidence>
<dbReference type="PROSITE" id="PS00690">
    <property type="entry name" value="DEAH_ATP_HELICASE"/>
    <property type="match status" value="1"/>
</dbReference>
<dbReference type="InterPro" id="IPR038718">
    <property type="entry name" value="SNF2-like_sf"/>
</dbReference>
<dbReference type="PROSITE" id="PS51194">
    <property type="entry name" value="HELICASE_CTER"/>
    <property type="match status" value="1"/>
</dbReference>
<keyword evidence="10" id="KW-0067">ATP-binding</keyword>
<feature type="region of interest" description="Disordered" evidence="16">
    <location>
        <begin position="1"/>
        <end position="166"/>
    </location>
</feature>
<keyword evidence="7 15" id="KW-0863">Zinc-finger</keyword>
<dbReference type="InterPro" id="IPR018957">
    <property type="entry name" value="Znf_C3HC4_RING-type"/>
</dbReference>
<keyword evidence="5" id="KW-0479">Metal-binding</keyword>
<dbReference type="InterPro" id="IPR015413">
    <property type="entry name" value="Methionyl/Leucyl_tRNA_Synth"/>
</dbReference>
<dbReference type="InterPro" id="IPR033911">
    <property type="entry name" value="MetRS_core"/>
</dbReference>
<feature type="region of interest" description="Disordered" evidence="16">
    <location>
        <begin position="178"/>
        <end position="326"/>
    </location>
</feature>
<feature type="domain" description="RING-type" evidence="17">
    <location>
        <begin position="727"/>
        <end position="767"/>
    </location>
</feature>
<dbReference type="SMART" id="SM00490">
    <property type="entry name" value="HELICc"/>
    <property type="match status" value="1"/>
</dbReference>
<dbReference type="InterPro" id="IPR017907">
    <property type="entry name" value="Znf_RING_CS"/>
</dbReference>
<dbReference type="PANTHER" id="PTHR43326:SF1">
    <property type="entry name" value="METHIONINE--TRNA LIGASE, MITOCHONDRIAL"/>
    <property type="match status" value="1"/>
</dbReference>
<dbReference type="Gene3D" id="3.40.50.10810">
    <property type="entry name" value="Tandem AAA-ATPase domain"/>
    <property type="match status" value="1"/>
</dbReference>
<dbReference type="SMART" id="SM00487">
    <property type="entry name" value="DEXDc"/>
    <property type="match status" value="1"/>
</dbReference>
<dbReference type="GO" id="GO:0006431">
    <property type="term" value="P:methionyl-tRNA aminoacylation"/>
    <property type="evidence" value="ECO:0007669"/>
    <property type="project" value="InterPro"/>
</dbReference>
<evidence type="ECO:0000256" key="3">
    <source>
        <dbReference type="ARBA" id="ARBA00012838"/>
    </source>
</evidence>
<comment type="similarity">
    <text evidence="2">Belongs to the class-I aminoacyl-tRNA synthetase family.</text>
</comment>
<comment type="catalytic activity">
    <reaction evidence="13">
        <text>tRNA(Met) + L-methionine + ATP = L-methionyl-tRNA(Met) + AMP + diphosphate</text>
        <dbReference type="Rhea" id="RHEA:13481"/>
        <dbReference type="Rhea" id="RHEA-COMP:9667"/>
        <dbReference type="Rhea" id="RHEA-COMP:9698"/>
        <dbReference type="ChEBI" id="CHEBI:30616"/>
        <dbReference type="ChEBI" id="CHEBI:33019"/>
        <dbReference type="ChEBI" id="CHEBI:57844"/>
        <dbReference type="ChEBI" id="CHEBI:78442"/>
        <dbReference type="ChEBI" id="CHEBI:78530"/>
        <dbReference type="ChEBI" id="CHEBI:456215"/>
        <dbReference type="EC" id="6.1.1.10"/>
    </reaction>
</comment>
<feature type="domain" description="Helicase ATP-binding" evidence="18">
    <location>
        <begin position="386"/>
        <end position="564"/>
    </location>
</feature>
<keyword evidence="8" id="KW-0378">Hydrolase</keyword>
<evidence type="ECO:0000259" key="17">
    <source>
        <dbReference type="PROSITE" id="PS50089"/>
    </source>
</evidence>
<protein>
    <recommendedName>
        <fullName evidence="14">Probable methionine--tRNA ligase, mitochondrial</fullName>
        <ecNumber evidence="3">6.1.1.10</ecNumber>
    </recommendedName>
</protein>
<dbReference type="InterPro" id="IPR027417">
    <property type="entry name" value="P-loop_NTPase"/>
</dbReference>
<dbReference type="InterPro" id="IPR000330">
    <property type="entry name" value="SNF2_N"/>
</dbReference>
<evidence type="ECO:0000256" key="2">
    <source>
        <dbReference type="ARBA" id="ARBA00005594"/>
    </source>
</evidence>
<dbReference type="Pfam" id="PF00176">
    <property type="entry name" value="SNF2-rel_dom"/>
    <property type="match status" value="1"/>
</dbReference>
<dbReference type="InterPro" id="IPR041872">
    <property type="entry name" value="Anticodon_Met"/>
</dbReference>
<evidence type="ECO:0000256" key="10">
    <source>
        <dbReference type="ARBA" id="ARBA00022840"/>
    </source>
</evidence>
<dbReference type="Gene3D" id="3.40.50.620">
    <property type="entry name" value="HUPs"/>
    <property type="match status" value="1"/>
</dbReference>
<evidence type="ECO:0000313" key="20">
    <source>
        <dbReference type="EMBL" id="KAJ3569689.1"/>
    </source>
</evidence>
<dbReference type="EC" id="6.1.1.10" evidence="3"/>
<evidence type="ECO:0000256" key="12">
    <source>
        <dbReference type="ARBA" id="ARBA00023146"/>
    </source>
</evidence>
<dbReference type="PANTHER" id="PTHR43326">
    <property type="entry name" value="METHIONYL-TRNA SYNTHETASE"/>
    <property type="match status" value="1"/>
</dbReference>
<name>A0A9W8TM58_9PEZI</name>
<accession>A0A9W8TM58</accession>
<evidence type="ECO:0000256" key="16">
    <source>
        <dbReference type="SAM" id="MobiDB-lite"/>
    </source>
</evidence>
<keyword evidence="4" id="KW-0436">Ligase</keyword>
<organism evidence="20 21">
    <name type="scientific">Xylaria arbuscula</name>
    <dbReference type="NCBI Taxonomy" id="114810"/>
    <lineage>
        <taxon>Eukaryota</taxon>
        <taxon>Fungi</taxon>
        <taxon>Dikarya</taxon>
        <taxon>Ascomycota</taxon>
        <taxon>Pezizomycotina</taxon>
        <taxon>Sordariomycetes</taxon>
        <taxon>Xylariomycetidae</taxon>
        <taxon>Xylariales</taxon>
        <taxon>Xylariaceae</taxon>
        <taxon>Xylaria</taxon>
    </lineage>
</organism>
<evidence type="ECO:0000256" key="7">
    <source>
        <dbReference type="ARBA" id="ARBA00022771"/>
    </source>
</evidence>
<dbReference type="SUPFAM" id="SSF57850">
    <property type="entry name" value="RING/U-box"/>
    <property type="match status" value="1"/>
</dbReference>
<proteinExistence type="inferred from homology"/>
<dbReference type="InterPro" id="IPR014729">
    <property type="entry name" value="Rossmann-like_a/b/a_fold"/>
</dbReference>
<evidence type="ECO:0000313" key="21">
    <source>
        <dbReference type="Proteomes" id="UP001148614"/>
    </source>
</evidence>
<dbReference type="PROSITE" id="PS50089">
    <property type="entry name" value="ZF_RING_2"/>
    <property type="match status" value="1"/>
</dbReference>
<keyword evidence="11" id="KW-0648">Protein biosynthesis</keyword>
<dbReference type="PROSITE" id="PS51192">
    <property type="entry name" value="HELICASE_ATP_BIND_1"/>
    <property type="match status" value="1"/>
</dbReference>
<dbReference type="PRINTS" id="PR01041">
    <property type="entry name" value="TRNASYNTHMET"/>
</dbReference>
<keyword evidence="6" id="KW-0547">Nucleotide-binding</keyword>
<dbReference type="Gene3D" id="3.30.40.10">
    <property type="entry name" value="Zinc/RING finger domain, C3HC4 (zinc finger)"/>
    <property type="match status" value="1"/>
</dbReference>
<dbReference type="InterPro" id="IPR049730">
    <property type="entry name" value="SNF2/RAD54-like_C"/>
</dbReference>
<dbReference type="InterPro" id="IPR014758">
    <property type="entry name" value="Met-tRNA_synth"/>
</dbReference>
<dbReference type="GO" id="GO:0005739">
    <property type="term" value="C:mitochondrion"/>
    <property type="evidence" value="ECO:0007669"/>
    <property type="project" value="UniProtKB-ARBA"/>
</dbReference>
<dbReference type="Proteomes" id="UP001148614">
    <property type="component" value="Unassembled WGS sequence"/>
</dbReference>
<feature type="compositionally biased region" description="Low complexity" evidence="16">
    <location>
        <begin position="62"/>
        <end position="77"/>
    </location>
</feature>
<comment type="subcellular location">
    <subcellularLocation>
        <location evidence="1">Nucleus</location>
    </subcellularLocation>
</comment>
<comment type="caution">
    <text evidence="20">The sequence shown here is derived from an EMBL/GenBank/DDBJ whole genome shotgun (WGS) entry which is preliminary data.</text>
</comment>
<dbReference type="Gene3D" id="2.170.220.10">
    <property type="match status" value="1"/>
</dbReference>
<dbReference type="EMBL" id="JANPWZ010001009">
    <property type="protein sequence ID" value="KAJ3569689.1"/>
    <property type="molecule type" value="Genomic_DNA"/>
</dbReference>
<dbReference type="InterPro" id="IPR023457">
    <property type="entry name" value="Met-tRNA_synth_2"/>
</dbReference>
<keyword evidence="9" id="KW-0862">Zinc</keyword>
<evidence type="ECO:0000256" key="6">
    <source>
        <dbReference type="ARBA" id="ARBA00022741"/>
    </source>
</evidence>
<feature type="compositionally biased region" description="Acidic residues" evidence="16">
    <location>
        <begin position="122"/>
        <end position="131"/>
    </location>
</feature>
<dbReference type="GO" id="GO:0008270">
    <property type="term" value="F:zinc ion binding"/>
    <property type="evidence" value="ECO:0007669"/>
    <property type="project" value="UniProtKB-KW"/>
</dbReference>
<dbReference type="NCBIfam" id="TIGR00398">
    <property type="entry name" value="metG"/>
    <property type="match status" value="1"/>
</dbReference>
<dbReference type="Gene3D" id="3.40.50.300">
    <property type="entry name" value="P-loop containing nucleotide triphosphate hydrolases"/>
    <property type="match status" value="1"/>
</dbReference>
<dbReference type="SUPFAM" id="SSF52540">
    <property type="entry name" value="P-loop containing nucleoside triphosphate hydrolases"/>
    <property type="match status" value="2"/>
</dbReference>
<evidence type="ECO:0000256" key="13">
    <source>
        <dbReference type="ARBA" id="ARBA00047364"/>
    </source>
</evidence>
<dbReference type="Pfam" id="PF00271">
    <property type="entry name" value="Helicase_C"/>
    <property type="match status" value="1"/>
</dbReference>
<keyword evidence="12" id="KW-0030">Aminoacyl-tRNA synthetase</keyword>
<evidence type="ECO:0000256" key="5">
    <source>
        <dbReference type="ARBA" id="ARBA00022723"/>
    </source>
</evidence>
<evidence type="ECO:0000256" key="11">
    <source>
        <dbReference type="ARBA" id="ARBA00022917"/>
    </source>
</evidence>
<dbReference type="InterPro" id="IPR001650">
    <property type="entry name" value="Helicase_C-like"/>
</dbReference>
<dbReference type="Pfam" id="PF00097">
    <property type="entry name" value="zf-C3HC4"/>
    <property type="match status" value="1"/>
</dbReference>
<dbReference type="Gene3D" id="1.10.730.10">
    <property type="entry name" value="Isoleucyl-tRNA Synthetase, Domain 1"/>
    <property type="match status" value="1"/>
</dbReference>
<dbReference type="CDD" id="cd18793">
    <property type="entry name" value="SF2_C_SNF"/>
    <property type="match status" value="1"/>
</dbReference>
<dbReference type="InterPro" id="IPR001841">
    <property type="entry name" value="Znf_RING"/>
</dbReference>
<dbReference type="PROSITE" id="PS00518">
    <property type="entry name" value="ZF_RING_1"/>
    <property type="match status" value="1"/>
</dbReference>
<dbReference type="Pfam" id="PF09334">
    <property type="entry name" value="tRNA-synt_1g"/>
    <property type="match status" value="1"/>
</dbReference>
<dbReference type="CDD" id="cd16567">
    <property type="entry name" value="RING-HC_RAD16-like"/>
    <property type="match status" value="1"/>
</dbReference>
<dbReference type="CDD" id="cd18008">
    <property type="entry name" value="DEXDc_SHPRH-like"/>
    <property type="match status" value="1"/>
</dbReference>
<dbReference type="VEuPathDB" id="FungiDB:F4678DRAFT_413276"/>
<dbReference type="FunFam" id="2.170.220.10:FF:000001">
    <property type="entry name" value="methionine--tRNA ligase, mitochondrial"/>
    <property type="match status" value="1"/>
</dbReference>